<dbReference type="GO" id="GO:0016787">
    <property type="term" value="F:hydrolase activity"/>
    <property type="evidence" value="ECO:0007669"/>
    <property type="project" value="UniProtKB-UniRule"/>
</dbReference>
<dbReference type="OrthoDB" id="2339873at2"/>
<organism evidence="6 7">
    <name type="scientific">Parafrankia colletiae</name>
    <dbReference type="NCBI Taxonomy" id="573497"/>
    <lineage>
        <taxon>Bacteria</taxon>
        <taxon>Bacillati</taxon>
        <taxon>Actinomycetota</taxon>
        <taxon>Actinomycetes</taxon>
        <taxon>Frankiales</taxon>
        <taxon>Frankiaceae</taxon>
        <taxon>Parafrankia</taxon>
    </lineage>
</organism>
<comment type="caution">
    <text evidence="6">The sequence shown here is derived from an EMBL/GenBank/DDBJ whole genome shotgun (WGS) entry which is preliminary data.</text>
</comment>
<feature type="short sequence motif" description="GXSXG" evidence="4">
    <location>
        <begin position="40"/>
        <end position="44"/>
    </location>
</feature>
<evidence type="ECO:0000313" key="7">
    <source>
        <dbReference type="Proteomes" id="UP000179627"/>
    </source>
</evidence>
<dbReference type="InterPro" id="IPR002641">
    <property type="entry name" value="PNPLA_dom"/>
</dbReference>
<evidence type="ECO:0000313" key="6">
    <source>
        <dbReference type="EMBL" id="OHV30663.1"/>
    </source>
</evidence>
<keyword evidence="2 4" id="KW-0442">Lipid degradation</keyword>
<name>A0A1S1Q714_9ACTN</name>
<sequence length="276" mass="28600">MRHALVLGGGGVAGIAWEIGLLVGLAEAGIDVTEADLVVGTSAGSAVGAMVSSGADLDLLYARQIAPADPAAEPTVDFDYSELMSTLAQVTAGSRGARDARSRIGAYALVADVPSEEDRWQIVAGRLPVREWPRRRLIVVAVDAETGDWVAFDRDSGVHLVDAVAASSALPGVFPPVTVDHRRYVDGGMRSVINADLAEGHERVLILAPVNGMGIPTEVRRLERAGSRVLVVAADEASRAAFGSNILDPAIRAAAAAAGRAQAAAVADGVRDLWKG</sequence>
<keyword evidence="1 4" id="KW-0378">Hydrolase</keyword>
<keyword evidence="3 4" id="KW-0443">Lipid metabolism</keyword>
<dbReference type="InterPro" id="IPR050301">
    <property type="entry name" value="NTE"/>
</dbReference>
<evidence type="ECO:0000259" key="5">
    <source>
        <dbReference type="PROSITE" id="PS51635"/>
    </source>
</evidence>
<proteinExistence type="predicted"/>
<keyword evidence="7" id="KW-1185">Reference proteome</keyword>
<evidence type="ECO:0000256" key="2">
    <source>
        <dbReference type="ARBA" id="ARBA00022963"/>
    </source>
</evidence>
<dbReference type="Pfam" id="PF01734">
    <property type="entry name" value="Patatin"/>
    <property type="match status" value="1"/>
</dbReference>
<evidence type="ECO:0000256" key="3">
    <source>
        <dbReference type="ARBA" id="ARBA00023098"/>
    </source>
</evidence>
<evidence type="ECO:0000256" key="4">
    <source>
        <dbReference type="PROSITE-ProRule" id="PRU01161"/>
    </source>
</evidence>
<feature type="active site" description="Nucleophile" evidence="4">
    <location>
        <position position="42"/>
    </location>
</feature>
<gene>
    <name evidence="6" type="ORF">CC117_07040</name>
</gene>
<dbReference type="GO" id="GO:0016042">
    <property type="term" value="P:lipid catabolic process"/>
    <property type="evidence" value="ECO:0007669"/>
    <property type="project" value="UniProtKB-UniRule"/>
</dbReference>
<evidence type="ECO:0000256" key="1">
    <source>
        <dbReference type="ARBA" id="ARBA00022801"/>
    </source>
</evidence>
<feature type="short sequence motif" description="GXGXXG" evidence="4">
    <location>
        <begin position="9"/>
        <end position="14"/>
    </location>
</feature>
<feature type="domain" description="PNPLA" evidence="5">
    <location>
        <begin position="5"/>
        <end position="199"/>
    </location>
</feature>
<feature type="short sequence motif" description="DGA/G" evidence="4">
    <location>
        <begin position="186"/>
        <end position="188"/>
    </location>
</feature>
<dbReference type="PANTHER" id="PTHR14226">
    <property type="entry name" value="NEUROPATHY TARGET ESTERASE/SWISS CHEESE D.MELANOGASTER"/>
    <property type="match status" value="1"/>
</dbReference>
<reference evidence="7" key="1">
    <citation type="submission" date="2016-07" db="EMBL/GenBank/DDBJ databases">
        <title>Sequence Frankia sp. strain CcI1.17.</title>
        <authorList>
            <person name="Ghodhbane-Gtari F."/>
            <person name="Swanson E."/>
            <person name="Gueddou A."/>
            <person name="Morris K."/>
            <person name="Hezbri K."/>
            <person name="Ktari A."/>
            <person name="Nouioui I."/>
            <person name="Abebe-Akele F."/>
            <person name="Simpson S."/>
            <person name="Thomas K."/>
            <person name="Gtari M."/>
            <person name="Tisa L.S."/>
            <person name="Hurst S."/>
        </authorList>
    </citation>
    <scope>NUCLEOTIDE SEQUENCE [LARGE SCALE GENOMIC DNA]</scope>
    <source>
        <strain evidence="7">Cc1.17</strain>
    </source>
</reference>
<dbReference type="RefSeq" id="WP_071089416.1">
    <property type="nucleotide sequence ID" value="NZ_MBLM01000152.1"/>
</dbReference>
<dbReference type="PROSITE" id="PS51635">
    <property type="entry name" value="PNPLA"/>
    <property type="match status" value="1"/>
</dbReference>
<dbReference type="AlphaFoldDB" id="A0A1S1Q714"/>
<accession>A0A1S1Q714</accession>
<dbReference type="EMBL" id="MBLM01000152">
    <property type="protein sequence ID" value="OHV30663.1"/>
    <property type="molecule type" value="Genomic_DNA"/>
</dbReference>
<protein>
    <submittedName>
        <fullName evidence="6">Patatin</fullName>
    </submittedName>
</protein>
<dbReference type="Proteomes" id="UP000179627">
    <property type="component" value="Unassembled WGS sequence"/>
</dbReference>
<dbReference type="InterPro" id="IPR016035">
    <property type="entry name" value="Acyl_Trfase/lysoPLipase"/>
</dbReference>
<dbReference type="Gene3D" id="3.40.1090.10">
    <property type="entry name" value="Cytosolic phospholipase A2 catalytic domain"/>
    <property type="match status" value="2"/>
</dbReference>
<dbReference type="PANTHER" id="PTHR14226:SF57">
    <property type="entry name" value="BLR7027 PROTEIN"/>
    <property type="match status" value="1"/>
</dbReference>
<dbReference type="SUPFAM" id="SSF52151">
    <property type="entry name" value="FabD/lysophospholipase-like"/>
    <property type="match status" value="1"/>
</dbReference>
<feature type="active site" description="Proton acceptor" evidence="4">
    <location>
        <position position="186"/>
    </location>
</feature>